<organism evidence="6 7">
    <name type="scientific">Durusdinium trenchii</name>
    <dbReference type="NCBI Taxonomy" id="1381693"/>
    <lineage>
        <taxon>Eukaryota</taxon>
        <taxon>Sar</taxon>
        <taxon>Alveolata</taxon>
        <taxon>Dinophyceae</taxon>
        <taxon>Suessiales</taxon>
        <taxon>Symbiodiniaceae</taxon>
        <taxon>Durusdinium</taxon>
    </lineage>
</organism>
<dbReference type="PROSITE" id="PS00108">
    <property type="entry name" value="PROTEIN_KINASE_ST"/>
    <property type="match status" value="1"/>
</dbReference>
<comment type="caution">
    <text evidence="6">The sequence shown here is derived from an EMBL/GenBank/DDBJ whole genome shotgun (WGS) entry which is preliminary data.</text>
</comment>
<name>A0ABP0M0L1_9DINO</name>
<evidence type="ECO:0000256" key="2">
    <source>
        <dbReference type="ARBA" id="ARBA00022840"/>
    </source>
</evidence>
<evidence type="ECO:0000313" key="7">
    <source>
        <dbReference type="Proteomes" id="UP001642484"/>
    </source>
</evidence>
<evidence type="ECO:0000256" key="4">
    <source>
        <dbReference type="RuleBase" id="RU000304"/>
    </source>
</evidence>
<keyword evidence="4" id="KW-0808">Transferase</keyword>
<dbReference type="InterPro" id="IPR008271">
    <property type="entry name" value="Ser/Thr_kinase_AS"/>
</dbReference>
<dbReference type="PROSITE" id="PS00107">
    <property type="entry name" value="PROTEIN_KINASE_ATP"/>
    <property type="match status" value="1"/>
</dbReference>
<feature type="domain" description="Protein kinase" evidence="5">
    <location>
        <begin position="31"/>
        <end position="309"/>
    </location>
</feature>
<dbReference type="InterPro" id="IPR011009">
    <property type="entry name" value="Kinase-like_dom_sf"/>
</dbReference>
<dbReference type="Proteomes" id="UP001642484">
    <property type="component" value="Unassembled WGS sequence"/>
</dbReference>
<comment type="similarity">
    <text evidence="4">Belongs to the protein kinase superfamily.</text>
</comment>
<protein>
    <recommendedName>
        <fullName evidence="5">Protein kinase domain-containing protein</fullName>
    </recommendedName>
</protein>
<evidence type="ECO:0000256" key="1">
    <source>
        <dbReference type="ARBA" id="ARBA00022741"/>
    </source>
</evidence>
<evidence type="ECO:0000259" key="5">
    <source>
        <dbReference type="PROSITE" id="PS50011"/>
    </source>
</evidence>
<keyword evidence="1 3" id="KW-0547">Nucleotide-binding</keyword>
<gene>
    <name evidence="6" type="ORF">CCMP2556_LOCUS23418</name>
</gene>
<keyword evidence="4" id="KW-0723">Serine/threonine-protein kinase</keyword>
<keyword evidence="7" id="KW-1185">Reference proteome</keyword>
<dbReference type="SMART" id="SM00220">
    <property type="entry name" value="S_TKc"/>
    <property type="match status" value="1"/>
</dbReference>
<feature type="binding site" evidence="3">
    <location>
        <position position="60"/>
    </location>
    <ligand>
        <name>ATP</name>
        <dbReference type="ChEBI" id="CHEBI:30616"/>
    </ligand>
</feature>
<dbReference type="PANTHER" id="PTHR44167:SF24">
    <property type="entry name" value="SERINE_THREONINE-PROTEIN KINASE CHK2"/>
    <property type="match status" value="1"/>
</dbReference>
<dbReference type="InterPro" id="IPR000719">
    <property type="entry name" value="Prot_kinase_dom"/>
</dbReference>
<proteinExistence type="inferred from homology"/>
<dbReference type="PANTHER" id="PTHR44167">
    <property type="entry name" value="OVARIAN-SPECIFIC SERINE/THREONINE-PROTEIN KINASE LOK-RELATED"/>
    <property type="match status" value="1"/>
</dbReference>
<evidence type="ECO:0000256" key="3">
    <source>
        <dbReference type="PROSITE-ProRule" id="PRU10141"/>
    </source>
</evidence>
<dbReference type="SUPFAM" id="SSF56112">
    <property type="entry name" value="Protein kinase-like (PK-like)"/>
    <property type="match status" value="1"/>
</dbReference>
<keyword evidence="2 3" id="KW-0067">ATP-binding</keyword>
<evidence type="ECO:0000313" key="6">
    <source>
        <dbReference type="EMBL" id="CAK9044526.1"/>
    </source>
</evidence>
<dbReference type="Pfam" id="PF00069">
    <property type="entry name" value="Pkinase"/>
    <property type="match status" value="1"/>
</dbReference>
<accession>A0ABP0M0L1</accession>
<dbReference type="Gene3D" id="3.30.200.20">
    <property type="entry name" value="Phosphorylase Kinase, domain 1"/>
    <property type="match status" value="1"/>
</dbReference>
<reference evidence="6 7" key="1">
    <citation type="submission" date="2024-02" db="EMBL/GenBank/DDBJ databases">
        <authorList>
            <person name="Chen Y."/>
            <person name="Shah S."/>
            <person name="Dougan E. K."/>
            <person name="Thang M."/>
            <person name="Chan C."/>
        </authorList>
    </citation>
    <scope>NUCLEOTIDE SEQUENCE [LARGE SCALE GENOMIC DNA]</scope>
</reference>
<sequence length="410" mass="44991">MSEELVATLCATTGPAEVDASSLNASSKFNFTLGAALGAGATSCVHAVEKPLEEGRFAAKFFRPDKGKQPAALQREVQILAKLPTSAYIVNFHGYYSTKVEATSVLQRNLRRDSNASTVAVPEEEEHGVFFFILMDRCDCTLYSLIQKTAFSEPEACFATEALLQGVTHLHNLRLVHRDIKDLNIMVADAGRKVCLGDFDLATSIPEKDTLIEWKGGTPGYMAPEVWSKGRGGFKADIFGVGVVLHVLLTRSNPFHPDEVSKPGNSGPLSYDIVRLFRSESSCELLYSLLAEDPELRPSAQEALDFSWLLGEEVVKSNLCKHVVKLGFASEDEGHEQTERPNGSRSLALWRRKGPEAGTKSPGVSGSSFFRTVSRTMRTARSILPFARRHSKIVPVPDLKEVDFDDVCLP</sequence>
<dbReference type="PROSITE" id="PS50011">
    <property type="entry name" value="PROTEIN_KINASE_DOM"/>
    <property type="match status" value="1"/>
</dbReference>
<dbReference type="Gene3D" id="1.10.510.10">
    <property type="entry name" value="Transferase(Phosphotransferase) domain 1"/>
    <property type="match status" value="1"/>
</dbReference>
<keyword evidence="4" id="KW-0418">Kinase</keyword>
<dbReference type="EMBL" id="CAXAMN010014891">
    <property type="protein sequence ID" value="CAK9044526.1"/>
    <property type="molecule type" value="Genomic_DNA"/>
</dbReference>
<dbReference type="InterPro" id="IPR017441">
    <property type="entry name" value="Protein_kinase_ATP_BS"/>
</dbReference>